<sequence length="182" mass="21160">MHSTKQNNQQDAESVSSIVIPQRKLFAQKDSQTVKNFEQIMDNRENLAQLYRSKINYDKTINVHKKDSFNRSAKECRKPVFPAKIANQGEARKLVGNRVGAKRKNIFTEFIVSESEDEIPVFKPKFFGSSKNNKHQQQKNSAPRKLREFSRSHDIIDKEIGGWKLYLQWLITNLVILKEALL</sequence>
<organism evidence="1 2">
    <name type="scientific">Parnassius apollo</name>
    <name type="common">Apollo butterfly</name>
    <name type="synonym">Papilio apollo</name>
    <dbReference type="NCBI Taxonomy" id="110799"/>
    <lineage>
        <taxon>Eukaryota</taxon>
        <taxon>Metazoa</taxon>
        <taxon>Ecdysozoa</taxon>
        <taxon>Arthropoda</taxon>
        <taxon>Hexapoda</taxon>
        <taxon>Insecta</taxon>
        <taxon>Pterygota</taxon>
        <taxon>Neoptera</taxon>
        <taxon>Endopterygota</taxon>
        <taxon>Lepidoptera</taxon>
        <taxon>Glossata</taxon>
        <taxon>Ditrysia</taxon>
        <taxon>Papilionoidea</taxon>
        <taxon>Papilionidae</taxon>
        <taxon>Parnassiinae</taxon>
        <taxon>Parnassini</taxon>
        <taxon>Parnassius</taxon>
        <taxon>Parnassius</taxon>
    </lineage>
</organism>
<protein>
    <submittedName>
        <fullName evidence="1">(apollo) hypothetical protein</fullName>
    </submittedName>
</protein>
<evidence type="ECO:0000313" key="1">
    <source>
        <dbReference type="EMBL" id="CAG4938465.1"/>
    </source>
</evidence>
<proteinExistence type="predicted"/>
<accession>A0A8S3W3F9</accession>
<dbReference type="OrthoDB" id="7490880at2759"/>
<evidence type="ECO:0000313" key="2">
    <source>
        <dbReference type="Proteomes" id="UP000691718"/>
    </source>
</evidence>
<reference evidence="1" key="1">
    <citation type="submission" date="2021-04" db="EMBL/GenBank/DDBJ databases">
        <authorList>
            <person name="Tunstrom K."/>
        </authorList>
    </citation>
    <scope>NUCLEOTIDE SEQUENCE</scope>
</reference>
<dbReference type="AlphaFoldDB" id="A0A8S3W3F9"/>
<name>A0A8S3W3F9_PARAO</name>
<keyword evidence="2" id="KW-1185">Reference proteome</keyword>
<comment type="caution">
    <text evidence="1">The sequence shown here is derived from an EMBL/GenBank/DDBJ whole genome shotgun (WGS) entry which is preliminary data.</text>
</comment>
<dbReference type="Proteomes" id="UP000691718">
    <property type="component" value="Unassembled WGS sequence"/>
</dbReference>
<gene>
    <name evidence="1" type="ORF">PAPOLLO_LOCUS1635</name>
</gene>
<dbReference type="EMBL" id="CAJQZP010000095">
    <property type="protein sequence ID" value="CAG4938465.1"/>
    <property type="molecule type" value="Genomic_DNA"/>
</dbReference>